<dbReference type="GO" id="GO:0005868">
    <property type="term" value="C:cytoplasmic dynein complex"/>
    <property type="evidence" value="ECO:0007669"/>
    <property type="project" value="TreeGrafter"/>
</dbReference>
<dbReference type="Pfam" id="PF03645">
    <property type="entry name" value="Tctex-1"/>
    <property type="match status" value="1"/>
</dbReference>
<dbReference type="GO" id="GO:0005737">
    <property type="term" value="C:cytoplasm"/>
    <property type="evidence" value="ECO:0007669"/>
    <property type="project" value="TreeGrafter"/>
</dbReference>
<sequence length="121" mass="13938">MELSVNPTAFQIKPDLDNIIHTENVKKVIQKVLSETLSDKTYSTGKAKLWTKFIADEINKSLKDSLRYKHVVQVVITQKLGQGFKFTARCRWDSECDRHTTDSFTNDTLTCIVTVFSVYLY</sequence>
<name>A0A1J1I8Q5_9DIPT</name>
<evidence type="ECO:0000256" key="1">
    <source>
        <dbReference type="ARBA" id="ARBA00005361"/>
    </source>
</evidence>
<protein>
    <submittedName>
        <fullName evidence="2">CLUMA_CG008295, isoform A</fullName>
    </submittedName>
</protein>
<keyword evidence="3" id="KW-1185">Reference proteome</keyword>
<dbReference type="Gene3D" id="3.30.1140.40">
    <property type="entry name" value="Tctex-1"/>
    <property type="match status" value="1"/>
</dbReference>
<dbReference type="PANTHER" id="PTHR21255:SF7">
    <property type="entry name" value="DYNEIN LIGHT CHAIN TCTEX-TYPE PROTEIN 2B"/>
    <property type="match status" value="1"/>
</dbReference>
<dbReference type="GO" id="GO:0045505">
    <property type="term" value="F:dynein intermediate chain binding"/>
    <property type="evidence" value="ECO:0007669"/>
    <property type="project" value="TreeGrafter"/>
</dbReference>
<dbReference type="Proteomes" id="UP000183832">
    <property type="component" value="Unassembled WGS sequence"/>
</dbReference>
<proteinExistence type="inferred from homology"/>
<dbReference type="InterPro" id="IPR038586">
    <property type="entry name" value="Tctex-1-like_sf"/>
</dbReference>
<dbReference type="AlphaFoldDB" id="A0A1J1I8Q5"/>
<dbReference type="EMBL" id="CVRI01000040">
    <property type="protein sequence ID" value="CRK94801.1"/>
    <property type="molecule type" value="Genomic_DNA"/>
</dbReference>
<gene>
    <name evidence="2" type="ORF">CLUMA_CG008295</name>
</gene>
<accession>A0A1J1I8Q5</accession>
<evidence type="ECO:0000313" key="2">
    <source>
        <dbReference type="EMBL" id="CRK94801.1"/>
    </source>
</evidence>
<comment type="similarity">
    <text evidence="1">Belongs to the dynein light chain Tctex-type family.</text>
</comment>
<dbReference type="InterPro" id="IPR005334">
    <property type="entry name" value="Tctex-1-like"/>
</dbReference>
<organism evidence="2 3">
    <name type="scientific">Clunio marinus</name>
    <dbReference type="NCBI Taxonomy" id="568069"/>
    <lineage>
        <taxon>Eukaryota</taxon>
        <taxon>Metazoa</taxon>
        <taxon>Ecdysozoa</taxon>
        <taxon>Arthropoda</taxon>
        <taxon>Hexapoda</taxon>
        <taxon>Insecta</taxon>
        <taxon>Pterygota</taxon>
        <taxon>Neoptera</taxon>
        <taxon>Endopterygota</taxon>
        <taxon>Diptera</taxon>
        <taxon>Nematocera</taxon>
        <taxon>Chironomoidea</taxon>
        <taxon>Chironomidae</taxon>
        <taxon>Clunio</taxon>
    </lineage>
</organism>
<evidence type="ECO:0000313" key="3">
    <source>
        <dbReference type="Proteomes" id="UP000183832"/>
    </source>
</evidence>
<dbReference type="STRING" id="568069.A0A1J1I8Q5"/>
<dbReference type="PANTHER" id="PTHR21255">
    <property type="entry name" value="T-COMPLEX-ASSOCIATED-TESTIS-EXPRESSED 1/ DYNEIN LIGHT CHAIN"/>
    <property type="match status" value="1"/>
</dbReference>
<dbReference type="OrthoDB" id="10260741at2759"/>
<reference evidence="2 3" key="1">
    <citation type="submission" date="2015-04" db="EMBL/GenBank/DDBJ databases">
        <authorList>
            <person name="Syromyatnikov M.Y."/>
            <person name="Popov V.N."/>
        </authorList>
    </citation>
    <scope>NUCLEOTIDE SEQUENCE [LARGE SCALE GENOMIC DNA]</scope>
</reference>
<dbReference type="CDD" id="cd21459">
    <property type="entry name" value="DLC-like_TCTEX1D2"/>
    <property type="match status" value="1"/>
</dbReference>
<dbReference type="GO" id="GO:0007018">
    <property type="term" value="P:microtubule-based movement"/>
    <property type="evidence" value="ECO:0007669"/>
    <property type="project" value="TreeGrafter"/>
</dbReference>